<evidence type="ECO:0000313" key="6">
    <source>
        <dbReference type="Proteomes" id="UP000244090"/>
    </source>
</evidence>
<dbReference type="Gene3D" id="3.30.559.30">
    <property type="entry name" value="Nonribosomal peptide synthetase, condensation domain"/>
    <property type="match status" value="2"/>
</dbReference>
<dbReference type="FunFam" id="3.30.300.30:FF:000015">
    <property type="entry name" value="Nonribosomal peptide synthase SidD"/>
    <property type="match status" value="1"/>
</dbReference>
<keyword evidence="3" id="KW-0597">Phosphoprotein</keyword>
<dbReference type="InterPro" id="IPR000873">
    <property type="entry name" value="AMP-dep_synth/lig_dom"/>
</dbReference>
<dbReference type="FunFam" id="3.40.50.12780:FF:000012">
    <property type="entry name" value="Non-ribosomal peptide synthetase"/>
    <property type="match status" value="1"/>
</dbReference>
<dbReference type="PANTHER" id="PTHR45527:SF1">
    <property type="entry name" value="FATTY ACID SYNTHASE"/>
    <property type="match status" value="1"/>
</dbReference>
<evidence type="ECO:0000313" key="5">
    <source>
        <dbReference type="EMBL" id="PTX58414.1"/>
    </source>
</evidence>
<dbReference type="Pfam" id="PF13193">
    <property type="entry name" value="AMP-binding_C"/>
    <property type="match status" value="2"/>
</dbReference>
<dbReference type="InterPro" id="IPR020845">
    <property type="entry name" value="AMP-binding_CS"/>
</dbReference>
<evidence type="ECO:0000256" key="2">
    <source>
        <dbReference type="ARBA" id="ARBA00022450"/>
    </source>
</evidence>
<dbReference type="Pfam" id="PF18563">
    <property type="entry name" value="TubC_N"/>
    <property type="match status" value="1"/>
</dbReference>
<dbReference type="Pfam" id="PF00668">
    <property type="entry name" value="Condensation"/>
    <property type="match status" value="2"/>
</dbReference>
<dbReference type="EMBL" id="QBKT01000014">
    <property type="protein sequence ID" value="PTX58414.1"/>
    <property type="molecule type" value="Genomic_DNA"/>
</dbReference>
<dbReference type="SUPFAM" id="SSF56801">
    <property type="entry name" value="Acetyl-CoA synthetase-like"/>
    <property type="match status" value="2"/>
</dbReference>
<dbReference type="Gene3D" id="3.30.559.10">
    <property type="entry name" value="Chloramphenicol acetyltransferase-like domain"/>
    <property type="match status" value="2"/>
</dbReference>
<dbReference type="Gene3D" id="3.40.50.1820">
    <property type="entry name" value="alpha/beta hydrolase"/>
    <property type="match status" value="1"/>
</dbReference>
<evidence type="ECO:0000256" key="1">
    <source>
        <dbReference type="ARBA" id="ARBA00001957"/>
    </source>
</evidence>
<keyword evidence="2" id="KW-0596">Phosphopantetheine</keyword>
<dbReference type="PROSITE" id="PS00012">
    <property type="entry name" value="PHOSPHOPANTETHEINE"/>
    <property type="match status" value="1"/>
</dbReference>
<dbReference type="NCBIfam" id="NF003417">
    <property type="entry name" value="PRK04813.1"/>
    <property type="match status" value="2"/>
</dbReference>
<dbReference type="InterPro" id="IPR010071">
    <property type="entry name" value="AA_adenyl_dom"/>
</dbReference>
<dbReference type="InterPro" id="IPR045851">
    <property type="entry name" value="AMP-bd_C_sf"/>
</dbReference>
<dbReference type="SUPFAM" id="SSF52777">
    <property type="entry name" value="CoA-dependent acyltransferases"/>
    <property type="match status" value="4"/>
</dbReference>
<name>A0A2T6BQU2_9FLAO</name>
<dbReference type="CDD" id="cd19531">
    <property type="entry name" value="LCL_NRPS-like"/>
    <property type="match status" value="2"/>
</dbReference>
<protein>
    <submittedName>
        <fullName evidence="5">Amino acid adenylation domain-containing protein</fullName>
    </submittedName>
</protein>
<dbReference type="CDD" id="cd05930">
    <property type="entry name" value="A_NRPS"/>
    <property type="match status" value="2"/>
</dbReference>
<feature type="domain" description="Carrier" evidence="4">
    <location>
        <begin position="2058"/>
        <end position="2135"/>
    </location>
</feature>
<dbReference type="RefSeq" id="WP_108116849.1">
    <property type="nucleotide sequence ID" value="NZ_QBKT01000014.1"/>
</dbReference>
<dbReference type="Pfam" id="PF00550">
    <property type="entry name" value="PP-binding"/>
    <property type="match status" value="2"/>
</dbReference>
<dbReference type="Gene3D" id="1.10.10.1830">
    <property type="entry name" value="Non-ribosomal peptide synthase, adenylation domain"/>
    <property type="match status" value="1"/>
</dbReference>
<dbReference type="SMART" id="SM00823">
    <property type="entry name" value="PKS_PP"/>
    <property type="match status" value="2"/>
</dbReference>
<reference evidence="5 6" key="1">
    <citation type="submission" date="2018-04" db="EMBL/GenBank/DDBJ databases">
        <title>Genomic Encyclopedia of Archaeal and Bacterial Type Strains, Phase II (KMG-II): from individual species to whole genera.</title>
        <authorList>
            <person name="Goeker M."/>
        </authorList>
    </citation>
    <scope>NUCLEOTIDE SEQUENCE [LARGE SCALE GENOMIC DNA]</scope>
    <source>
        <strain evidence="5 6">DSM 25731</strain>
    </source>
</reference>
<accession>A0A2T6BQU2</accession>
<dbReference type="Gene3D" id="1.10.1200.10">
    <property type="entry name" value="ACP-like"/>
    <property type="match status" value="2"/>
</dbReference>
<dbReference type="GO" id="GO:0044550">
    <property type="term" value="P:secondary metabolite biosynthetic process"/>
    <property type="evidence" value="ECO:0007669"/>
    <property type="project" value="TreeGrafter"/>
</dbReference>
<dbReference type="InterPro" id="IPR036736">
    <property type="entry name" value="ACP-like_sf"/>
</dbReference>
<feature type="domain" description="Carrier" evidence="4">
    <location>
        <begin position="1013"/>
        <end position="1090"/>
    </location>
</feature>
<dbReference type="Gene3D" id="3.30.300.30">
    <property type="match status" value="2"/>
</dbReference>
<dbReference type="FunFam" id="3.40.50.980:FF:000001">
    <property type="entry name" value="Non-ribosomal peptide synthetase"/>
    <property type="match status" value="1"/>
</dbReference>
<dbReference type="InterPro" id="IPR001031">
    <property type="entry name" value="Thioesterase"/>
</dbReference>
<dbReference type="Pfam" id="PF00501">
    <property type="entry name" value="AMP-binding"/>
    <property type="match status" value="2"/>
</dbReference>
<comment type="cofactor">
    <cofactor evidence="1">
        <name>pantetheine 4'-phosphate</name>
        <dbReference type="ChEBI" id="CHEBI:47942"/>
    </cofactor>
</comment>
<dbReference type="InterPro" id="IPR041464">
    <property type="entry name" value="TubC_N"/>
</dbReference>
<sequence length="2419" mass="273706">MEKLLSELKELQISLVVKGDQLEVYDPKDNLTQDLVSKIKAQKQELLTYLNLAEHTHKTEAIPKAASKETYPATPAQRRLFFVYQLNKDTTTYNMPQIYKIKGALDIQKIYQVVDTLLRQHEILRSNFFLKDGEPVWKIRDTFDFTIAQHQADSEEDVEAIIKKTITPFNLEKDSLIRISIIALQEEEHIMIFDMHHIIGDGISNGILVRDFKILYEGGSLPDLKYQFKDYAEWLAQKDKENALENDRDFWLKIFNQIETPELPLDFKRPKRKKGHGASYGFVINEAQTIAMNKIAKEANTSLFMTLLTVFNVLLSKLSDQSNVVIGVPVRGREHMELEDMIGMFVNTLPVKNEVAGELPFIALLKNVSQRTLRCFDHQAYPYDQLVEDLKIKRSEGRNPLFDVSFTYDSFGGTEVKFEGLDFEGYDNKRNDAKFDITLIASEFSNGINIGFEYDIELFSEATIQRFGTYIQRIIDEVVKNKHIRIDELRIISETEKHQILHDFNPESTASIPEKTFLTAFKEQVSLQPAHTAVIFGSDECSYRELDEKSDALALTLVEKGIAEEEFIAVYMPRSVNLLVAVLGILKAGGAYVPIDMALPENRIQFMLDDTEAKHIIVSKHSKEIHATTANILTIENCLTATQKQSLSEKKSLPVIRPQQLCYVIFTSGSTGKPKGVMGEHKGLFNMSVNHAKLAGMQSKDRVLQFASFSFDAFAWEVFSTLLSGATLVMAAEAEIKSVEKIHQLLDKHQINCVTLPPSYLSFLKEKTHALRVVVSAGEPLTADLATSFIENGVQIINAYGPTENTVCSTYSATPVQEWGITIGQPLQGTKAYILDSKGEICPIGCIGELCVSGIQVARGYLKRNELTASNFIANPFDTGIYGKLYKTGDLARWMPDGNILFLGRRDAQVKIRGYRVELQEIAQNIRLVPAVEDAVVTLDEASQTLNAYMVSSKTDDANLAALIAEVTEQLTQVLPAYMIPSNYRLILQIPLTSNGKIDYKKLPKPESQTQVGPISDSEKQLIQIFAKVLEIDAETIHPESNFFELGGQSLKAMMLVNTIEKELSVHLSIDEVFDNPTVASLVQILGKSETSLPLIIPKAAAREYYPVSPAQRRMFFLYQLDKTATNYNMPQIYEVSGTTDTEFLMSVFKKIVARHESLRTTFHIVEKQVMQKIRTVDDFEIEILNWKEENIASNYERFIRPFDLETEYPIRIGFVQVDSGKKLLLIDVHHIVNDGHSQEILLKDFWQFYQKRTPLPLSLQYKDYATWLSNYKTGVGSEKDREFWLEEYSGEIPLLNLPYDYERPANGMKEGAKVDFEISDEMAQQLRQIASDEGVTLFTLMFTIYHTFLSNLCKQDTIVVGTPSAGRFNADLEQLVGIFLNILPVKSTLPADGTFTEFLQYMQQHVITCMQHQLYQYDKLLEELKLSRETGRNPLFDTIFTFNEAGTGSNTGITTDLEINPVKTNYISAKVDLELFVFAYPESMKFSFIFNKTLFSKKKIETFTNYLQHTIQQIINNKNSKISNMDLLSEKDKNKRLTAMQSGSKMATVYNTSVINMFQKVVDEYSENTALTYKGQQISYKELNAAANKFANFLAEEHAVKKGDIISLRLTNPESLLVATLGIMKVGATYVPVDPYIPVERVQFILNDSQSKHLITDLADDFSVNVITWDESIWSNKSEQREAVTVEPEQLVYVIYTSGTTGKPKGVAVPNRALSNYVHWFKEAYDVDASDETILLSSFAYDLCYTSVWGSLLSGGTLHLLQPDQHFNADEVISLLTNASVTFLKLTPSHFKMLSKTPGFQENIPEFDLRLVVLGGEEPDIETMKEYLQKAPITFVNEYGPTEATVGTIAYNIDKRRIKSLQSGATIGKAIDNVDVYVLDEAMQPVGEEMMGEIYLSGLSVASGYIHNEALTEEKFIDNPFATADYNKVLYKTGDYGKKQSDGTLVFMGRKDDQVNIRGYRIEPKEIETVVNQLPDISECAVLKIKNQLSEYQIVAYVVASEDLKEKEVTDQLAEKLPFYMIPKIEFVERIPLTANGKIDQEALITLAEEGDKNDSEDISQIEEKLIEIWSGILSVEQTEIKRNSDFFQLGGHSLIAIDLISEIKKVFSREIPLNGIFDAPTIKSQALIIQEMEGPKIIQRDDLILLKEGTEDKNLFIIHDGSGAISGYMDLVNEIEKFNCYGISYISDHLGPKNTTAEALATSYIERVKSIQESGPYHFAAWSIGGIILSEMVKQLQKNNESISSLVLIDTVFGGETEHRSFSTEVEVKTIQEFFDIENLSTIETSDVDGVWQSFVDSDYFKNMDIYQVLRKIPYNMKNILPDSAKDSKMKILQAINTMRTLESVKDNYELQPLDIPALIIIASDSEINHNLIRTYFSQAVINEVRGNHFSMMEVPNVYKIAELMTAYFEKEYTEQV</sequence>
<dbReference type="GO" id="GO:0043041">
    <property type="term" value="P:amino acid activation for nonribosomal peptide biosynthetic process"/>
    <property type="evidence" value="ECO:0007669"/>
    <property type="project" value="TreeGrafter"/>
</dbReference>
<dbReference type="InterPro" id="IPR020806">
    <property type="entry name" value="PKS_PP-bd"/>
</dbReference>
<dbReference type="SUPFAM" id="SSF47336">
    <property type="entry name" value="ACP-like"/>
    <property type="match status" value="2"/>
</dbReference>
<dbReference type="InterPro" id="IPR006162">
    <property type="entry name" value="Ppantetheine_attach_site"/>
</dbReference>
<keyword evidence="6" id="KW-1185">Reference proteome</keyword>
<dbReference type="InterPro" id="IPR029058">
    <property type="entry name" value="AB_hydrolase_fold"/>
</dbReference>
<dbReference type="Pfam" id="PF00975">
    <property type="entry name" value="Thioesterase"/>
    <property type="match status" value="1"/>
</dbReference>
<evidence type="ECO:0000259" key="4">
    <source>
        <dbReference type="PROSITE" id="PS50075"/>
    </source>
</evidence>
<dbReference type="InterPro" id="IPR023213">
    <property type="entry name" value="CAT-like_dom_sf"/>
</dbReference>
<comment type="caution">
    <text evidence="5">The sequence shown here is derived from an EMBL/GenBank/DDBJ whole genome shotgun (WGS) entry which is preliminary data.</text>
</comment>
<dbReference type="PANTHER" id="PTHR45527">
    <property type="entry name" value="NONRIBOSOMAL PEPTIDE SYNTHETASE"/>
    <property type="match status" value="1"/>
</dbReference>
<dbReference type="Proteomes" id="UP000244090">
    <property type="component" value="Unassembled WGS sequence"/>
</dbReference>
<dbReference type="GO" id="GO:0031177">
    <property type="term" value="F:phosphopantetheine binding"/>
    <property type="evidence" value="ECO:0007669"/>
    <property type="project" value="InterPro"/>
</dbReference>
<dbReference type="InterPro" id="IPR009081">
    <property type="entry name" value="PP-bd_ACP"/>
</dbReference>
<gene>
    <name evidence="5" type="ORF">C8N46_11459</name>
</gene>
<dbReference type="InterPro" id="IPR001242">
    <property type="entry name" value="Condensation_dom"/>
</dbReference>
<dbReference type="Gene3D" id="3.40.50.980">
    <property type="match status" value="4"/>
</dbReference>
<proteinExistence type="predicted"/>
<dbReference type="SUPFAM" id="SSF53474">
    <property type="entry name" value="alpha/beta-Hydrolases"/>
    <property type="match status" value="1"/>
</dbReference>
<dbReference type="InterPro" id="IPR025110">
    <property type="entry name" value="AMP-bd_C"/>
</dbReference>
<organism evidence="5 6">
    <name type="scientific">Kordia periserrulae</name>
    <dbReference type="NCBI Taxonomy" id="701523"/>
    <lineage>
        <taxon>Bacteria</taxon>
        <taxon>Pseudomonadati</taxon>
        <taxon>Bacteroidota</taxon>
        <taxon>Flavobacteriia</taxon>
        <taxon>Flavobacteriales</taxon>
        <taxon>Flavobacteriaceae</taxon>
        <taxon>Kordia</taxon>
    </lineage>
</organism>
<dbReference type="GO" id="GO:0003824">
    <property type="term" value="F:catalytic activity"/>
    <property type="evidence" value="ECO:0007669"/>
    <property type="project" value="InterPro"/>
</dbReference>
<dbReference type="PROSITE" id="PS00455">
    <property type="entry name" value="AMP_BINDING"/>
    <property type="match status" value="2"/>
</dbReference>
<dbReference type="OrthoDB" id="4317020at2"/>
<dbReference type="GO" id="GO:0005829">
    <property type="term" value="C:cytosol"/>
    <property type="evidence" value="ECO:0007669"/>
    <property type="project" value="TreeGrafter"/>
</dbReference>
<dbReference type="NCBIfam" id="TIGR01733">
    <property type="entry name" value="AA-adenyl-dom"/>
    <property type="match status" value="2"/>
</dbReference>
<dbReference type="PROSITE" id="PS50075">
    <property type="entry name" value="CARRIER"/>
    <property type="match status" value="2"/>
</dbReference>
<evidence type="ECO:0000256" key="3">
    <source>
        <dbReference type="ARBA" id="ARBA00022553"/>
    </source>
</evidence>
<dbReference type="InterPro" id="IPR044894">
    <property type="entry name" value="TubC_N_sf"/>
</dbReference>
<dbReference type="Gene3D" id="2.30.38.10">
    <property type="entry name" value="Luciferase, Domain 3"/>
    <property type="match status" value="2"/>
</dbReference>